<evidence type="ECO:0000256" key="1">
    <source>
        <dbReference type="ARBA" id="ARBA00004141"/>
    </source>
</evidence>
<feature type="transmembrane region" description="Helical" evidence="5">
    <location>
        <begin position="338"/>
        <end position="360"/>
    </location>
</feature>
<protein>
    <recommendedName>
        <fullName evidence="6">Major facilitator superfamily (MFS) profile domain-containing protein</fullName>
    </recommendedName>
</protein>
<feature type="transmembrane region" description="Helical" evidence="5">
    <location>
        <begin position="309"/>
        <end position="332"/>
    </location>
</feature>
<evidence type="ECO:0000256" key="3">
    <source>
        <dbReference type="ARBA" id="ARBA00022989"/>
    </source>
</evidence>
<evidence type="ECO:0000256" key="5">
    <source>
        <dbReference type="SAM" id="Phobius"/>
    </source>
</evidence>
<keyword evidence="8" id="KW-1185">Reference proteome</keyword>
<dbReference type="InterPro" id="IPR036259">
    <property type="entry name" value="MFS_trans_sf"/>
</dbReference>
<evidence type="ECO:0000313" key="8">
    <source>
        <dbReference type="Proteomes" id="UP001516400"/>
    </source>
</evidence>
<dbReference type="PROSITE" id="PS00217">
    <property type="entry name" value="SUGAR_TRANSPORT_2"/>
    <property type="match status" value="1"/>
</dbReference>
<evidence type="ECO:0000259" key="6">
    <source>
        <dbReference type="PROSITE" id="PS50850"/>
    </source>
</evidence>
<dbReference type="AlphaFoldDB" id="A0ABD2MSM6"/>
<feature type="transmembrane region" description="Helical" evidence="5">
    <location>
        <begin position="7"/>
        <end position="24"/>
    </location>
</feature>
<dbReference type="InterPro" id="IPR005828">
    <property type="entry name" value="MFS_sugar_transport-like"/>
</dbReference>
<dbReference type="InterPro" id="IPR050549">
    <property type="entry name" value="MFS_Trehalose_Transporter"/>
</dbReference>
<feature type="transmembrane region" description="Helical" evidence="5">
    <location>
        <begin position="30"/>
        <end position="54"/>
    </location>
</feature>
<dbReference type="PANTHER" id="PTHR48021">
    <property type="match status" value="1"/>
</dbReference>
<dbReference type="Proteomes" id="UP001516400">
    <property type="component" value="Unassembled WGS sequence"/>
</dbReference>
<feature type="transmembrane region" description="Helical" evidence="5">
    <location>
        <begin position="179"/>
        <end position="201"/>
    </location>
</feature>
<dbReference type="PROSITE" id="PS50850">
    <property type="entry name" value="MFS"/>
    <property type="match status" value="1"/>
</dbReference>
<dbReference type="PANTHER" id="PTHR48021:SF7">
    <property type="entry name" value="RH09188P"/>
    <property type="match status" value="1"/>
</dbReference>
<feature type="transmembrane region" description="Helical" evidence="5">
    <location>
        <begin position="273"/>
        <end position="297"/>
    </location>
</feature>
<dbReference type="SUPFAM" id="SSF103473">
    <property type="entry name" value="MFS general substrate transporter"/>
    <property type="match status" value="1"/>
</dbReference>
<feature type="transmembrane region" description="Helical" evidence="5">
    <location>
        <begin position="66"/>
        <end position="85"/>
    </location>
</feature>
<dbReference type="Pfam" id="PF00083">
    <property type="entry name" value="Sugar_tr"/>
    <property type="match status" value="1"/>
</dbReference>
<feature type="transmembrane region" description="Helical" evidence="5">
    <location>
        <begin position="91"/>
        <end position="112"/>
    </location>
</feature>
<comment type="caution">
    <text evidence="7">The sequence shown here is derived from an EMBL/GenBank/DDBJ whole genome shotgun (WGS) entry which is preliminary data.</text>
</comment>
<comment type="subcellular location">
    <subcellularLocation>
        <location evidence="1">Membrane</location>
        <topology evidence="1">Multi-pass membrane protein</topology>
    </subcellularLocation>
</comment>
<feature type="transmembrane region" description="Helical" evidence="5">
    <location>
        <begin position="245"/>
        <end position="267"/>
    </location>
</feature>
<reference evidence="7 8" key="1">
    <citation type="journal article" date="2021" name="BMC Biol.">
        <title>Horizontally acquired antibacterial genes associated with adaptive radiation of ladybird beetles.</title>
        <authorList>
            <person name="Li H.S."/>
            <person name="Tang X.F."/>
            <person name="Huang Y.H."/>
            <person name="Xu Z.Y."/>
            <person name="Chen M.L."/>
            <person name="Du X.Y."/>
            <person name="Qiu B.Y."/>
            <person name="Chen P.T."/>
            <person name="Zhang W."/>
            <person name="Slipinski A."/>
            <person name="Escalona H.E."/>
            <person name="Waterhouse R.M."/>
            <person name="Zwick A."/>
            <person name="Pang H."/>
        </authorList>
    </citation>
    <scope>NUCLEOTIDE SEQUENCE [LARGE SCALE GENOMIC DNA]</scope>
    <source>
        <strain evidence="7">SYSU2018</strain>
    </source>
</reference>
<gene>
    <name evidence="7" type="ORF">HHI36_008308</name>
</gene>
<keyword evidence="4 5" id="KW-0472">Membrane</keyword>
<dbReference type="InterPro" id="IPR005829">
    <property type="entry name" value="Sugar_transporter_CS"/>
</dbReference>
<accession>A0ABD2MSM6</accession>
<feature type="transmembrane region" description="Helical" evidence="5">
    <location>
        <begin position="216"/>
        <end position="238"/>
    </location>
</feature>
<sequence>MEAHGRRLTLQIASIPLIVGWFLIGFSKDYTMLLIGRFVAGLSTGLTAATGQVLVGEITQPHLRGILCSLPFASYSFGILLVYVFGYFLQWRYVAILSAVLPILSLTLFFFLPESPIWLIRQERIEEAKQALTWLRDGDVSTAKKEASQIMERMDADQKKESMNNVWKTLLQPEVLKPFIIMNVFNLLQILSGTYLVVFYAVDILKQIKSLSFDHFLAAVWTAIARFIFTILAIILLGVVGRRSLALSSGIGTSITALFFASFEYLSCQQGEYFAAFSILLYVAINTVGFMILPGVLIGELFPAKIRGFAGGLTFMIFHFAMFVSAKIFPLIKQTIGVYGVFCMFGISSILASIFLYLMLPETKGKSLGDIEDYFQQKNILWVTRKKKDCSES</sequence>
<proteinExistence type="predicted"/>
<evidence type="ECO:0000313" key="7">
    <source>
        <dbReference type="EMBL" id="KAL3269227.1"/>
    </source>
</evidence>
<dbReference type="Gene3D" id="1.20.1250.20">
    <property type="entry name" value="MFS general substrate transporter like domains"/>
    <property type="match status" value="1"/>
</dbReference>
<evidence type="ECO:0000256" key="2">
    <source>
        <dbReference type="ARBA" id="ARBA00022692"/>
    </source>
</evidence>
<dbReference type="GO" id="GO:0016020">
    <property type="term" value="C:membrane"/>
    <property type="evidence" value="ECO:0007669"/>
    <property type="project" value="UniProtKB-SubCell"/>
</dbReference>
<evidence type="ECO:0000256" key="4">
    <source>
        <dbReference type="ARBA" id="ARBA00023136"/>
    </source>
</evidence>
<keyword evidence="3 5" id="KW-1133">Transmembrane helix</keyword>
<dbReference type="FunFam" id="1.20.1250.20:FF:000249">
    <property type="entry name" value="facilitated trehalose transporter Tret1"/>
    <property type="match status" value="1"/>
</dbReference>
<keyword evidence="2 5" id="KW-0812">Transmembrane</keyword>
<organism evidence="7 8">
    <name type="scientific">Cryptolaemus montrouzieri</name>
    <dbReference type="NCBI Taxonomy" id="559131"/>
    <lineage>
        <taxon>Eukaryota</taxon>
        <taxon>Metazoa</taxon>
        <taxon>Ecdysozoa</taxon>
        <taxon>Arthropoda</taxon>
        <taxon>Hexapoda</taxon>
        <taxon>Insecta</taxon>
        <taxon>Pterygota</taxon>
        <taxon>Neoptera</taxon>
        <taxon>Endopterygota</taxon>
        <taxon>Coleoptera</taxon>
        <taxon>Polyphaga</taxon>
        <taxon>Cucujiformia</taxon>
        <taxon>Coccinelloidea</taxon>
        <taxon>Coccinellidae</taxon>
        <taxon>Scymninae</taxon>
        <taxon>Scymnini</taxon>
        <taxon>Cryptolaemus</taxon>
    </lineage>
</organism>
<name>A0ABD2MSM6_9CUCU</name>
<feature type="domain" description="Major facilitator superfamily (MFS) profile" evidence="6">
    <location>
        <begin position="1"/>
        <end position="364"/>
    </location>
</feature>
<dbReference type="EMBL" id="JABFTP020000021">
    <property type="protein sequence ID" value="KAL3269227.1"/>
    <property type="molecule type" value="Genomic_DNA"/>
</dbReference>
<dbReference type="InterPro" id="IPR020846">
    <property type="entry name" value="MFS_dom"/>
</dbReference>